<dbReference type="AlphaFoldDB" id="A0A7M3SV35"/>
<organism evidence="1 2">
    <name type="scientific">Gordonia crocea</name>
    <dbReference type="NCBI Taxonomy" id="589162"/>
    <lineage>
        <taxon>Bacteria</taxon>
        <taxon>Bacillati</taxon>
        <taxon>Actinomycetota</taxon>
        <taxon>Actinomycetes</taxon>
        <taxon>Mycobacteriales</taxon>
        <taxon>Gordoniaceae</taxon>
        <taxon>Gordonia</taxon>
    </lineage>
</organism>
<protein>
    <recommendedName>
        <fullName evidence="3">Type IV toxin-antitoxin system AbiEi family antitoxin domain-containing protein</fullName>
    </recommendedName>
</protein>
<gene>
    <name evidence="1" type="ORF">nbrc107697_05480</name>
</gene>
<dbReference type="OrthoDB" id="5146042at2"/>
<keyword evidence="2" id="KW-1185">Reference proteome</keyword>
<evidence type="ECO:0000313" key="2">
    <source>
        <dbReference type="Proteomes" id="UP000444980"/>
    </source>
</evidence>
<proteinExistence type="predicted"/>
<dbReference type="RefSeq" id="WP_161925970.1">
    <property type="nucleotide sequence ID" value="NZ_BJOU01000001.1"/>
</dbReference>
<sequence length="274" mass="30314">MDRLAQTLVHQDGVITRRQAIDCGVSEASLRTKLRRREWVRVHEGVYLTHTGTPTWHQRAWAAVLGLPRAALSHQSALAAVGLRARAAAGPIHLAVGRKRFAPRRDGVVVHRYSALDDRVSWNARPPRVRVEHAVLDVAAESSAELDVVACLSDAVGARVTTAVRLGAALSTRERFKYRAFVARVLADIADGSCSVLERGYLTRVERAHGLPKPRRQAPTIVGRRGFRDVEYDRWGLVVELDGRFAHDDARSRDRDMGNAVACENCTVPRSVTI</sequence>
<dbReference type="EMBL" id="BJOU01000001">
    <property type="protein sequence ID" value="GED96509.1"/>
    <property type="molecule type" value="Genomic_DNA"/>
</dbReference>
<evidence type="ECO:0000313" key="1">
    <source>
        <dbReference type="EMBL" id="GED96509.1"/>
    </source>
</evidence>
<comment type="caution">
    <text evidence="1">The sequence shown here is derived from an EMBL/GenBank/DDBJ whole genome shotgun (WGS) entry which is preliminary data.</text>
</comment>
<name>A0A7M3SV35_9ACTN</name>
<accession>A0A7M3SV35</accession>
<evidence type="ECO:0008006" key="3">
    <source>
        <dbReference type="Google" id="ProtNLM"/>
    </source>
</evidence>
<reference evidence="2" key="1">
    <citation type="submission" date="2019-06" db="EMBL/GenBank/DDBJ databases">
        <title>Gordonia isolated from sludge of a wastewater treatment plant.</title>
        <authorList>
            <person name="Tamura T."/>
            <person name="Aoyama K."/>
            <person name="Kang Y."/>
            <person name="Saito S."/>
            <person name="Akiyama N."/>
            <person name="Yazawa K."/>
            <person name="Gonoi T."/>
            <person name="Mikami Y."/>
        </authorList>
    </citation>
    <scope>NUCLEOTIDE SEQUENCE [LARGE SCALE GENOMIC DNA]</scope>
    <source>
        <strain evidence="2">NBRC 107697</strain>
    </source>
</reference>
<dbReference type="Proteomes" id="UP000444980">
    <property type="component" value="Unassembled WGS sequence"/>
</dbReference>